<dbReference type="EMBL" id="GL378359">
    <property type="protein sequence ID" value="EFJ45191.1"/>
    <property type="molecule type" value="Genomic_DNA"/>
</dbReference>
<feature type="compositionally biased region" description="Low complexity" evidence="4">
    <location>
        <begin position="574"/>
        <end position="586"/>
    </location>
</feature>
<dbReference type="GeneID" id="9616896"/>
<dbReference type="GO" id="GO:0009982">
    <property type="term" value="F:pseudouridine synthase activity"/>
    <property type="evidence" value="ECO:0007669"/>
    <property type="project" value="InterPro"/>
</dbReference>
<dbReference type="GO" id="GO:0003723">
    <property type="term" value="F:RNA binding"/>
    <property type="evidence" value="ECO:0007669"/>
    <property type="project" value="InterPro"/>
</dbReference>
<reference evidence="6 7" key="1">
    <citation type="journal article" date="2010" name="Science">
        <title>Genomic analysis of organismal complexity in the multicellular green alga Volvox carteri.</title>
        <authorList>
            <person name="Prochnik S.E."/>
            <person name="Umen J."/>
            <person name="Nedelcu A.M."/>
            <person name="Hallmann A."/>
            <person name="Miller S.M."/>
            <person name="Nishii I."/>
            <person name="Ferris P."/>
            <person name="Kuo A."/>
            <person name="Mitros T."/>
            <person name="Fritz-Laylin L.K."/>
            <person name="Hellsten U."/>
            <person name="Chapman J."/>
            <person name="Simakov O."/>
            <person name="Rensing S.A."/>
            <person name="Terry A."/>
            <person name="Pangilinan J."/>
            <person name="Kapitonov V."/>
            <person name="Jurka J."/>
            <person name="Salamov A."/>
            <person name="Shapiro H."/>
            <person name="Schmutz J."/>
            <person name="Grimwood J."/>
            <person name="Lindquist E."/>
            <person name="Lucas S."/>
            <person name="Grigoriev I.V."/>
            <person name="Schmitt R."/>
            <person name="Kirk D."/>
            <person name="Rokhsar D.S."/>
        </authorList>
    </citation>
    <scope>NUCLEOTIDE SEQUENCE [LARGE SCALE GENOMIC DNA]</scope>
    <source>
        <strain evidence="7">f. Nagariensis / Eve</strain>
    </source>
</reference>
<evidence type="ECO:0000313" key="7">
    <source>
        <dbReference type="Proteomes" id="UP000001058"/>
    </source>
</evidence>
<dbReference type="PANTHER" id="PTHR11142:SF5">
    <property type="entry name" value="TRNA PSEUDOURIDINE(38_39) SYNTHASE"/>
    <property type="match status" value="1"/>
</dbReference>
<dbReference type="eggNOG" id="KOG2553">
    <property type="taxonomic scope" value="Eukaryota"/>
</dbReference>
<dbReference type="InterPro" id="IPR020094">
    <property type="entry name" value="TruA/RsuA/RluB/E/F_N"/>
</dbReference>
<feature type="domain" description="Pseudouridine synthase I TruA alpha/beta" evidence="5">
    <location>
        <begin position="435"/>
        <end position="497"/>
    </location>
</feature>
<sequence length="709" mass="72764">MQRVAFVCGYDGAGYFGLQRQPDNTGRPTVEQELERALVAAGALQARHAGALHKVNWSRTSRTDKGVSAAANVVSLDIPSGAAAAAAAANAAGGRGNSGGGGGGAAADLTPLVNLVNAALPSAVKVWTATRPGPNFEARRAAYGRRYEYLVPVWALDPSLTPLELKRLNLILEVFVGSHCFHNFTSEPADDPRELRRTIHRAYAEGPVYLTTAATAATAATTTTMATISPTCGRNSPTQPQPQPQPQPTSTPGPEPQSPPQPPLQVSEHLIPSGAQALAPPPVALTGGTSPCRTEQMNRQRKQEQQQQQRPEQQHGQLTPESGDRRTVPPASLDAATSTSTINTNTNTTASVLPPPSSPSDSASSPPPPAGPCHNPGAAVPAAGGAGTGTAAAPRPVSVTPTAPSPPPPADTAELTEVAAEAKAAAGDDVPVAPTPYVRIVFVGCGFLMHQIRRMVGLALAVARRTAPPDCMRTALDPARPFLITVPTAPPTGLIMDRAFFAAGPLEMWSFLCGLTEAAYGFRGWAKRLPLHGLQGPQGLSPGGKGGRGAAPTGTRASSSGALPDGPGAPLPGPCQGQGQGQEMMGEGAGADGEEAEGVAGARVAAAPRAVGASTGGDGAGAGPLVSDMQHSDYYTHPIVHVRTLPPEATAEAAAPVYYKLDQGPMEVLYGFDGPSVQYFMSVVDTRLCWQADAPREANQVGGGARSSV</sequence>
<evidence type="ECO:0000259" key="5">
    <source>
        <dbReference type="Pfam" id="PF01416"/>
    </source>
</evidence>
<evidence type="ECO:0000256" key="4">
    <source>
        <dbReference type="SAM" id="MobiDB-lite"/>
    </source>
</evidence>
<gene>
    <name evidence="6" type="ORF">VOLCADRAFT_94649</name>
</gene>
<dbReference type="RefSeq" id="XP_002953867.1">
    <property type="nucleotide sequence ID" value="XM_002953821.1"/>
</dbReference>
<dbReference type="Pfam" id="PF01416">
    <property type="entry name" value="PseudoU_synth_1"/>
    <property type="match status" value="1"/>
</dbReference>
<dbReference type="SUPFAM" id="SSF55120">
    <property type="entry name" value="Pseudouridine synthase"/>
    <property type="match status" value="2"/>
</dbReference>
<protein>
    <recommendedName>
        <fullName evidence="5">Pseudouridine synthase I TruA alpha/beta domain-containing protein</fullName>
    </recommendedName>
</protein>
<dbReference type="InterPro" id="IPR001406">
    <property type="entry name" value="PsdUridine_synth_TruA"/>
</dbReference>
<dbReference type="GO" id="GO:1990481">
    <property type="term" value="P:mRNA pseudouridine synthesis"/>
    <property type="evidence" value="ECO:0007669"/>
    <property type="project" value="TreeGrafter"/>
</dbReference>
<dbReference type="InterPro" id="IPR020103">
    <property type="entry name" value="PsdUridine_synth_cat_dom_sf"/>
</dbReference>
<feature type="region of interest" description="Disordered" evidence="4">
    <location>
        <begin position="536"/>
        <end position="598"/>
    </location>
</feature>
<accession>D8U5C8</accession>
<dbReference type="KEGG" id="vcn:VOLCADRAFT_94649"/>
<dbReference type="STRING" id="3068.D8U5C8"/>
<dbReference type="InParanoid" id="D8U5C8"/>
<dbReference type="Gene3D" id="3.30.70.580">
    <property type="entry name" value="Pseudouridine synthase I, catalytic domain, N-terminal subdomain"/>
    <property type="match status" value="1"/>
</dbReference>
<keyword evidence="3" id="KW-0413">Isomerase</keyword>
<dbReference type="PANTHER" id="PTHR11142">
    <property type="entry name" value="PSEUDOURIDYLATE SYNTHASE"/>
    <property type="match status" value="1"/>
</dbReference>
<comment type="similarity">
    <text evidence="1">Belongs to the tRNA pseudouridine synthase TruA family.</text>
</comment>
<dbReference type="GO" id="GO:0005634">
    <property type="term" value="C:nucleus"/>
    <property type="evidence" value="ECO:0007669"/>
    <property type="project" value="TreeGrafter"/>
</dbReference>
<evidence type="ECO:0000256" key="1">
    <source>
        <dbReference type="ARBA" id="ARBA00009375"/>
    </source>
</evidence>
<keyword evidence="7" id="KW-1185">Reference proteome</keyword>
<dbReference type="Gene3D" id="3.30.70.660">
    <property type="entry name" value="Pseudouridine synthase I, catalytic domain, C-terminal subdomain"/>
    <property type="match status" value="2"/>
</dbReference>
<proteinExistence type="inferred from homology"/>
<keyword evidence="2" id="KW-0819">tRNA processing</keyword>
<organism evidence="7">
    <name type="scientific">Volvox carteri f. nagariensis</name>
    <dbReference type="NCBI Taxonomy" id="3068"/>
    <lineage>
        <taxon>Eukaryota</taxon>
        <taxon>Viridiplantae</taxon>
        <taxon>Chlorophyta</taxon>
        <taxon>core chlorophytes</taxon>
        <taxon>Chlorophyceae</taxon>
        <taxon>CS clade</taxon>
        <taxon>Chlamydomonadales</taxon>
        <taxon>Volvocaceae</taxon>
        <taxon>Volvox</taxon>
    </lineage>
</organism>
<evidence type="ECO:0000256" key="3">
    <source>
        <dbReference type="ARBA" id="ARBA00023235"/>
    </source>
</evidence>
<dbReference type="AlphaFoldDB" id="D8U5C8"/>
<dbReference type="FunCoup" id="D8U5C8">
    <property type="interactions" value="1726"/>
</dbReference>
<dbReference type="OrthoDB" id="10256309at2759"/>
<dbReference type="GO" id="GO:0031119">
    <property type="term" value="P:tRNA pseudouridine synthesis"/>
    <property type="evidence" value="ECO:0007669"/>
    <property type="project" value="TreeGrafter"/>
</dbReference>
<feature type="compositionally biased region" description="Low complexity" evidence="4">
    <location>
        <begin position="376"/>
        <end position="402"/>
    </location>
</feature>
<evidence type="ECO:0000256" key="2">
    <source>
        <dbReference type="ARBA" id="ARBA00022694"/>
    </source>
</evidence>
<dbReference type="InterPro" id="IPR020095">
    <property type="entry name" value="PsdUridine_synth_TruA_C"/>
</dbReference>
<dbReference type="GO" id="GO:0005737">
    <property type="term" value="C:cytoplasm"/>
    <property type="evidence" value="ECO:0007669"/>
    <property type="project" value="TreeGrafter"/>
</dbReference>
<name>D8U5C8_VOLCA</name>
<feature type="compositionally biased region" description="Pro residues" evidence="4">
    <location>
        <begin position="239"/>
        <end position="263"/>
    </location>
</feature>
<evidence type="ECO:0000313" key="6">
    <source>
        <dbReference type="EMBL" id="EFJ45191.1"/>
    </source>
</evidence>
<dbReference type="Proteomes" id="UP000001058">
    <property type="component" value="Unassembled WGS sequence"/>
</dbReference>
<dbReference type="InterPro" id="IPR020097">
    <property type="entry name" value="PsdUridine_synth_TruA_a/b_dom"/>
</dbReference>
<feature type="compositionally biased region" description="Low complexity" evidence="4">
    <location>
        <begin position="305"/>
        <end position="317"/>
    </location>
</feature>
<feature type="compositionally biased region" description="Low complexity" evidence="4">
    <location>
        <begin position="550"/>
        <end position="566"/>
    </location>
</feature>
<feature type="region of interest" description="Disordered" evidence="4">
    <location>
        <begin position="227"/>
        <end position="414"/>
    </location>
</feature>
<feature type="compositionally biased region" description="Low complexity" evidence="4">
    <location>
        <begin position="335"/>
        <end position="351"/>
    </location>
</feature>